<organism evidence="1 2">
    <name type="scientific">Sphaerobolus stellatus (strain SS14)</name>
    <dbReference type="NCBI Taxonomy" id="990650"/>
    <lineage>
        <taxon>Eukaryota</taxon>
        <taxon>Fungi</taxon>
        <taxon>Dikarya</taxon>
        <taxon>Basidiomycota</taxon>
        <taxon>Agaricomycotina</taxon>
        <taxon>Agaricomycetes</taxon>
        <taxon>Phallomycetidae</taxon>
        <taxon>Geastrales</taxon>
        <taxon>Sphaerobolaceae</taxon>
        <taxon>Sphaerobolus</taxon>
    </lineage>
</organism>
<accession>A0A0C9VUU1</accession>
<reference evidence="1 2" key="1">
    <citation type="submission" date="2014-06" db="EMBL/GenBank/DDBJ databases">
        <title>Evolutionary Origins and Diversification of the Mycorrhizal Mutualists.</title>
        <authorList>
            <consortium name="DOE Joint Genome Institute"/>
            <consortium name="Mycorrhizal Genomics Consortium"/>
            <person name="Kohler A."/>
            <person name="Kuo A."/>
            <person name="Nagy L.G."/>
            <person name="Floudas D."/>
            <person name="Copeland A."/>
            <person name="Barry K.W."/>
            <person name="Cichocki N."/>
            <person name="Veneault-Fourrey C."/>
            <person name="LaButti K."/>
            <person name="Lindquist E.A."/>
            <person name="Lipzen A."/>
            <person name="Lundell T."/>
            <person name="Morin E."/>
            <person name="Murat C."/>
            <person name="Riley R."/>
            <person name="Ohm R."/>
            <person name="Sun H."/>
            <person name="Tunlid A."/>
            <person name="Henrissat B."/>
            <person name="Grigoriev I.V."/>
            <person name="Hibbett D.S."/>
            <person name="Martin F."/>
        </authorList>
    </citation>
    <scope>NUCLEOTIDE SEQUENCE [LARGE SCALE GENOMIC DNA]</scope>
    <source>
        <strain evidence="1 2">SS14</strain>
    </source>
</reference>
<evidence type="ECO:0000313" key="1">
    <source>
        <dbReference type="EMBL" id="KIJ46764.1"/>
    </source>
</evidence>
<keyword evidence="2" id="KW-1185">Reference proteome</keyword>
<dbReference type="AlphaFoldDB" id="A0A0C9VUU1"/>
<name>A0A0C9VUU1_SPHS4</name>
<protein>
    <submittedName>
        <fullName evidence="1">Uncharacterized protein</fullName>
    </submittedName>
</protein>
<dbReference type="EMBL" id="KN837105">
    <property type="protein sequence ID" value="KIJ46764.1"/>
    <property type="molecule type" value="Genomic_DNA"/>
</dbReference>
<evidence type="ECO:0000313" key="2">
    <source>
        <dbReference type="Proteomes" id="UP000054279"/>
    </source>
</evidence>
<proteinExistence type="predicted"/>
<sequence>MRDDLTQGLPISAILYTTSELSVQVQPAPNALFRSMSMTQEEDTVAPVSKLTTTGTVVGIAAATSSMKPSARFEGELSNISTTNHGPISPTTINPISQTLQGVAAAGPAKIKG</sequence>
<gene>
    <name evidence="1" type="ORF">M422DRAFT_249491</name>
</gene>
<dbReference type="HOGENOM" id="CLU_2135129_0_0_1"/>
<dbReference type="Proteomes" id="UP000054279">
    <property type="component" value="Unassembled WGS sequence"/>
</dbReference>